<protein>
    <submittedName>
        <fullName evidence="2">Uncharacterized protein</fullName>
    </submittedName>
</protein>
<feature type="transmembrane region" description="Helical" evidence="1">
    <location>
        <begin position="239"/>
        <end position="258"/>
    </location>
</feature>
<evidence type="ECO:0000313" key="2">
    <source>
        <dbReference type="EMBL" id="ABR17767.1"/>
    </source>
</evidence>
<dbReference type="AlphaFoldDB" id="B8LQ37"/>
<dbReference type="PANTHER" id="PTHR33918">
    <property type="entry name" value="OS01G0704200 PROTEIN"/>
    <property type="match status" value="1"/>
</dbReference>
<keyword evidence="1" id="KW-0472">Membrane</keyword>
<dbReference type="EMBL" id="EF677974">
    <property type="protein sequence ID" value="ABR17767.1"/>
    <property type="molecule type" value="mRNA"/>
</dbReference>
<keyword evidence="1" id="KW-1133">Transmembrane helix</keyword>
<feature type="transmembrane region" description="Helical" evidence="1">
    <location>
        <begin position="132"/>
        <end position="153"/>
    </location>
</feature>
<proteinExistence type="evidence at transcript level"/>
<accession>B8LQ37</accession>
<reference evidence="2" key="1">
    <citation type="submission" date="2007-06" db="EMBL/GenBank/DDBJ databases">
        <title>Full length cDNA sequences from Sitka Spruce (Picea sitchensis).</title>
        <authorList>
            <person name="Ralph S.G."/>
            <person name="Chun H.E."/>
            <person name="Liao N."/>
            <person name="Ali J."/>
            <person name="Reid K."/>
            <person name="Kolosova N."/>
            <person name="Cooper N."/>
            <person name="Cullis C."/>
            <person name="Jancsik S."/>
            <person name="Moore R."/>
            <person name="Mayo M."/>
            <person name="Wagner S."/>
            <person name="Holt R.A."/>
            <person name="Jones S.J.M."/>
            <person name="Marra M.A."/>
            <person name="Ritland C.E."/>
            <person name="Ritland K."/>
            <person name="Bohlmann J."/>
        </authorList>
    </citation>
    <scope>NUCLEOTIDE SEQUENCE</scope>
    <source>
        <tissue evidence="2">Bark</tissue>
    </source>
</reference>
<organism evidence="2">
    <name type="scientific">Picea sitchensis</name>
    <name type="common">Sitka spruce</name>
    <name type="synonym">Pinus sitchensis</name>
    <dbReference type="NCBI Taxonomy" id="3332"/>
    <lineage>
        <taxon>Eukaryota</taxon>
        <taxon>Viridiplantae</taxon>
        <taxon>Streptophyta</taxon>
        <taxon>Embryophyta</taxon>
        <taxon>Tracheophyta</taxon>
        <taxon>Spermatophyta</taxon>
        <taxon>Pinopsida</taxon>
        <taxon>Pinidae</taxon>
        <taxon>Conifers I</taxon>
        <taxon>Pinales</taxon>
        <taxon>Pinaceae</taxon>
        <taxon>Picea</taxon>
    </lineage>
</organism>
<feature type="transmembrane region" description="Helical" evidence="1">
    <location>
        <begin position="208"/>
        <end position="227"/>
    </location>
</feature>
<sequence length="337" mass="37778">MEQAWSTKFEQIPVLSRSGLCINSQLYLRNKNVAFLDSSSKISRRNCVKSIDTFQALTWKGKNRKCVPKALMNSVYDAYKNEAEVTKNGTVADTMDIVNTAVIKEGGDMPEKGTKKEDHVEKNGVQPLKWPLWLLAPSMLLATGVIPTLWLPFSSILSGCNVASLLSLTGLDGIFNIGATFFLLMADNCARSKKGKVSYFKIPFSYKFWNFLLNLVGFVIPCLAWAASYSGVIQPNVCLLSFATMLGPYLMLLSVQMLAEMLMWHWKSPVWLIVPVVYEAYRFLQLIRGLDLGIDLGAPTWLMEGMKGLVAWWVLVFGMQLMRIAWFVGSGQTRQEA</sequence>
<evidence type="ECO:0000256" key="1">
    <source>
        <dbReference type="SAM" id="Phobius"/>
    </source>
</evidence>
<keyword evidence="1" id="KW-0812">Transmembrane</keyword>
<feature type="transmembrane region" description="Helical" evidence="1">
    <location>
        <begin position="310"/>
        <end position="329"/>
    </location>
</feature>
<feature type="transmembrane region" description="Helical" evidence="1">
    <location>
        <begin position="165"/>
        <end position="187"/>
    </location>
</feature>
<name>B8LQ37_PICSI</name>
<dbReference type="PANTHER" id="PTHR33918:SF3">
    <property type="entry name" value="CYTOCHROME P450 FAMILY PROTEIN"/>
    <property type="match status" value="1"/>
</dbReference>